<protein>
    <submittedName>
        <fullName evidence="3">TIGR03618 family F420-dependent PPOX class oxidoreductase</fullName>
    </submittedName>
</protein>
<proteinExistence type="predicted"/>
<comment type="caution">
    <text evidence="3">The sequence shown here is derived from an EMBL/GenBank/DDBJ whole genome shotgun (WGS) entry which is preliminary data.</text>
</comment>
<organism evidence="3 4">
    <name type="scientific">Paractinoplanes aksuensis</name>
    <dbReference type="NCBI Taxonomy" id="2939490"/>
    <lineage>
        <taxon>Bacteria</taxon>
        <taxon>Bacillati</taxon>
        <taxon>Actinomycetota</taxon>
        <taxon>Actinomycetes</taxon>
        <taxon>Micromonosporales</taxon>
        <taxon>Micromonosporaceae</taxon>
        <taxon>Paractinoplanes</taxon>
    </lineage>
</organism>
<evidence type="ECO:0000259" key="2">
    <source>
        <dbReference type="Pfam" id="PF01243"/>
    </source>
</evidence>
<reference evidence="3 4" key="1">
    <citation type="submission" date="2022-06" db="EMBL/GenBank/DDBJ databases">
        <title>New Species of the Genus Actinoplanes, ActinopZanes ferrugineus.</title>
        <authorList>
            <person name="Ding P."/>
        </authorList>
    </citation>
    <scope>NUCLEOTIDE SEQUENCE [LARGE SCALE GENOMIC DNA]</scope>
    <source>
        <strain evidence="3 4">TRM88003</strain>
    </source>
</reference>
<dbReference type="PANTHER" id="PTHR35176:SF6">
    <property type="entry name" value="HEME OXYGENASE HI_0854-RELATED"/>
    <property type="match status" value="1"/>
</dbReference>
<dbReference type="NCBIfam" id="TIGR03618">
    <property type="entry name" value="Rv1155_F420"/>
    <property type="match status" value="1"/>
</dbReference>
<sequence length="136" mass="15411">MSTTPMPQPVIDMLRLPNPAVMATVAKDGRPVSVATWYILEDDGRILLGLDAKRARIKHMERDPRISLTVLAQDDWYTHVSLQGNVVSIVPDEGLREIDRLSRHYGGQPYANRESPRVAAHVEITHWHVWGKLRNA</sequence>
<keyword evidence="4" id="KW-1185">Reference proteome</keyword>
<accession>A0ABT1E139</accession>
<evidence type="ECO:0000313" key="3">
    <source>
        <dbReference type="EMBL" id="MCO8276856.1"/>
    </source>
</evidence>
<dbReference type="EMBL" id="JAMYJR010000051">
    <property type="protein sequence ID" value="MCO8276856.1"/>
    <property type="molecule type" value="Genomic_DNA"/>
</dbReference>
<gene>
    <name evidence="3" type="ORF">M1L60_40380</name>
</gene>
<dbReference type="InterPro" id="IPR019920">
    <property type="entry name" value="F420-binding_dom_put"/>
</dbReference>
<dbReference type="Pfam" id="PF01243">
    <property type="entry name" value="PNPOx_N"/>
    <property type="match status" value="1"/>
</dbReference>
<dbReference type="InterPro" id="IPR052019">
    <property type="entry name" value="F420H2_bilvrd_red/Heme_oxyg"/>
</dbReference>
<name>A0ABT1E139_9ACTN</name>
<dbReference type="RefSeq" id="WP_253242879.1">
    <property type="nucleotide sequence ID" value="NZ_JAMYJR010000051.1"/>
</dbReference>
<evidence type="ECO:0000256" key="1">
    <source>
        <dbReference type="ARBA" id="ARBA00023002"/>
    </source>
</evidence>
<dbReference type="InterPro" id="IPR011576">
    <property type="entry name" value="Pyridox_Oxase_N"/>
</dbReference>
<keyword evidence="1" id="KW-0560">Oxidoreductase</keyword>
<feature type="domain" description="Pyridoxamine 5'-phosphate oxidase N-terminal" evidence="2">
    <location>
        <begin position="12"/>
        <end position="130"/>
    </location>
</feature>
<dbReference type="SUPFAM" id="SSF50475">
    <property type="entry name" value="FMN-binding split barrel"/>
    <property type="match status" value="1"/>
</dbReference>
<evidence type="ECO:0000313" key="4">
    <source>
        <dbReference type="Proteomes" id="UP001523369"/>
    </source>
</evidence>
<dbReference type="Gene3D" id="2.30.110.10">
    <property type="entry name" value="Electron Transport, Fmn-binding Protein, Chain A"/>
    <property type="match status" value="1"/>
</dbReference>
<dbReference type="Proteomes" id="UP001523369">
    <property type="component" value="Unassembled WGS sequence"/>
</dbReference>
<dbReference type="PANTHER" id="PTHR35176">
    <property type="entry name" value="HEME OXYGENASE HI_0854-RELATED"/>
    <property type="match status" value="1"/>
</dbReference>
<dbReference type="InterPro" id="IPR012349">
    <property type="entry name" value="Split_barrel_FMN-bd"/>
</dbReference>